<evidence type="ECO:0000313" key="6">
    <source>
        <dbReference type="EMBL" id="MFI6501308.1"/>
    </source>
</evidence>
<evidence type="ECO:0000256" key="3">
    <source>
        <dbReference type="ARBA" id="ARBA00022741"/>
    </source>
</evidence>
<comment type="similarity">
    <text evidence="1">Belongs to the ABC transporter superfamily.</text>
</comment>
<dbReference type="EMBL" id="JBITGY010000007">
    <property type="protein sequence ID" value="MFI6501308.1"/>
    <property type="molecule type" value="Genomic_DNA"/>
</dbReference>
<dbReference type="GO" id="GO:0005524">
    <property type="term" value="F:ATP binding"/>
    <property type="evidence" value="ECO:0007669"/>
    <property type="project" value="UniProtKB-KW"/>
</dbReference>
<dbReference type="Gene3D" id="3.40.50.300">
    <property type="entry name" value="P-loop containing nucleotide triphosphate hydrolases"/>
    <property type="match status" value="1"/>
</dbReference>
<keyword evidence="2" id="KW-0813">Transport</keyword>
<gene>
    <name evidence="6" type="ORF">ACIBG2_28295</name>
</gene>
<dbReference type="InterPro" id="IPR003439">
    <property type="entry name" value="ABC_transporter-like_ATP-bd"/>
</dbReference>
<dbReference type="RefSeq" id="WP_397085743.1">
    <property type="nucleotide sequence ID" value="NZ_JBITGY010000007.1"/>
</dbReference>
<comment type="caution">
    <text evidence="6">The sequence shown here is derived from an EMBL/GenBank/DDBJ whole genome shotgun (WGS) entry which is preliminary data.</text>
</comment>
<dbReference type="SMART" id="SM00382">
    <property type="entry name" value="AAA"/>
    <property type="match status" value="1"/>
</dbReference>
<dbReference type="PANTHER" id="PTHR43776:SF7">
    <property type="entry name" value="D,D-DIPEPTIDE TRANSPORT ATP-BINDING PROTEIN DDPF-RELATED"/>
    <property type="match status" value="1"/>
</dbReference>
<proteinExistence type="inferred from homology"/>
<dbReference type="PROSITE" id="PS00211">
    <property type="entry name" value="ABC_TRANSPORTER_1"/>
    <property type="match status" value="1"/>
</dbReference>
<sequence length="264" mass="28530">MSLVAEDVVVTYGRRPGILSRGRTPAAPALDGVGLTLGKGRIVALVGESGSGKSTLARCLVGMQEPAAGSVSVDGTDLTTLRGRRLKDFRRRVQMIYQDPYESLIPRQRVRDIVAEGLAIHGVPRAERDERVREALTAVGLTPVESFLDRRPFELSGGQRQRVAIAGSLVLEPAYLIADEPVSMLDVSVRAGVLGLFGELRRTRELGILLITHDLATAVHVADRIVVMHRGRIVEEGPARQVTAEPAHDYTRALLAATPDLGRP</sequence>
<dbReference type="CDD" id="cd03257">
    <property type="entry name" value="ABC_NikE_OppD_transporters"/>
    <property type="match status" value="1"/>
</dbReference>
<protein>
    <submittedName>
        <fullName evidence="6">ABC transporter ATP-binding protein</fullName>
    </submittedName>
</protein>
<keyword evidence="4 6" id="KW-0067">ATP-binding</keyword>
<evidence type="ECO:0000256" key="4">
    <source>
        <dbReference type="ARBA" id="ARBA00022840"/>
    </source>
</evidence>
<evidence type="ECO:0000259" key="5">
    <source>
        <dbReference type="PROSITE" id="PS50893"/>
    </source>
</evidence>
<organism evidence="6 7">
    <name type="scientific">Nonomuraea typhae</name>
    <dbReference type="NCBI Taxonomy" id="2603600"/>
    <lineage>
        <taxon>Bacteria</taxon>
        <taxon>Bacillati</taxon>
        <taxon>Actinomycetota</taxon>
        <taxon>Actinomycetes</taxon>
        <taxon>Streptosporangiales</taxon>
        <taxon>Streptosporangiaceae</taxon>
        <taxon>Nonomuraea</taxon>
    </lineage>
</organism>
<dbReference type="SUPFAM" id="SSF52540">
    <property type="entry name" value="P-loop containing nucleoside triphosphate hydrolases"/>
    <property type="match status" value="1"/>
</dbReference>
<keyword evidence="7" id="KW-1185">Reference proteome</keyword>
<dbReference type="InterPro" id="IPR050319">
    <property type="entry name" value="ABC_transp_ATP-bind"/>
</dbReference>
<accession>A0ABW7YZF1</accession>
<feature type="domain" description="ABC transporter" evidence="5">
    <location>
        <begin position="3"/>
        <end position="255"/>
    </location>
</feature>
<reference evidence="6 7" key="1">
    <citation type="submission" date="2024-10" db="EMBL/GenBank/DDBJ databases">
        <title>The Natural Products Discovery Center: Release of the First 8490 Sequenced Strains for Exploring Actinobacteria Biosynthetic Diversity.</title>
        <authorList>
            <person name="Kalkreuter E."/>
            <person name="Kautsar S.A."/>
            <person name="Yang D."/>
            <person name="Bader C.D."/>
            <person name="Teijaro C.N."/>
            <person name="Fluegel L."/>
            <person name="Davis C.M."/>
            <person name="Simpson J.R."/>
            <person name="Lauterbach L."/>
            <person name="Steele A.D."/>
            <person name="Gui C."/>
            <person name="Meng S."/>
            <person name="Li G."/>
            <person name="Viehrig K."/>
            <person name="Ye F."/>
            <person name="Su P."/>
            <person name="Kiefer A.F."/>
            <person name="Nichols A."/>
            <person name="Cepeda A.J."/>
            <person name="Yan W."/>
            <person name="Fan B."/>
            <person name="Jiang Y."/>
            <person name="Adhikari A."/>
            <person name="Zheng C.-J."/>
            <person name="Schuster L."/>
            <person name="Cowan T.M."/>
            <person name="Smanski M.J."/>
            <person name="Chevrette M.G."/>
            <person name="De Carvalho L.P.S."/>
            <person name="Shen B."/>
        </authorList>
    </citation>
    <scope>NUCLEOTIDE SEQUENCE [LARGE SCALE GENOMIC DNA]</scope>
    <source>
        <strain evidence="6 7">NPDC050545</strain>
    </source>
</reference>
<evidence type="ECO:0000313" key="7">
    <source>
        <dbReference type="Proteomes" id="UP001612741"/>
    </source>
</evidence>
<dbReference type="PANTHER" id="PTHR43776">
    <property type="entry name" value="TRANSPORT ATP-BINDING PROTEIN"/>
    <property type="match status" value="1"/>
</dbReference>
<dbReference type="InterPro" id="IPR027417">
    <property type="entry name" value="P-loop_NTPase"/>
</dbReference>
<keyword evidence="3" id="KW-0547">Nucleotide-binding</keyword>
<name>A0ABW7YZF1_9ACTN</name>
<evidence type="ECO:0000256" key="1">
    <source>
        <dbReference type="ARBA" id="ARBA00005417"/>
    </source>
</evidence>
<dbReference type="Proteomes" id="UP001612741">
    <property type="component" value="Unassembled WGS sequence"/>
</dbReference>
<dbReference type="InterPro" id="IPR017871">
    <property type="entry name" value="ABC_transporter-like_CS"/>
</dbReference>
<dbReference type="PROSITE" id="PS50893">
    <property type="entry name" value="ABC_TRANSPORTER_2"/>
    <property type="match status" value="1"/>
</dbReference>
<evidence type="ECO:0000256" key="2">
    <source>
        <dbReference type="ARBA" id="ARBA00022448"/>
    </source>
</evidence>
<dbReference type="InterPro" id="IPR003593">
    <property type="entry name" value="AAA+_ATPase"/>
</dbReference>
<dbReference type="Pfam" id="PF00005">
    <property type="entry name" value="ABC_tran"/>
    <property type="match status" value="1"/>
</dbReference>